<dbReference type="PANTHER" id="PTHR32011">
    <property type="entry name" value="OS08G0472400 PROTEIN"/>
    <property type="match status" value="1"/>
</dbReference>
<name>A0A0B2R0Y2_GLYSO</name>
<feature type="non-terminal residue" evidence="1">
    <location>
        <position position="1"/>
    </location>
</feature>
<organism evidence="1">
    <name type="scientific">Glycine soja</name>
    <name type="common">Wild soybean</name>
    <dbReference type="NCBI Taxonomy" id="3848"/>
    <lineage>
        <taxon>Eukaryota</taxon>
        <taxon>Viridiplantae</taxon>
        <taxon>Streptophyta</taxon>
        <taxon>Embryophyta</taxon>
        <taxon>Tracheophyta</taxon>
        <taxon>Spermatophyta</taxon>
        <taxon>Magnoliopsida</taxon>
        <taxon>eudicotyledons</taxon>
        <taxon>Gunneridae</taxon>
        <taxon>Pentapetalae</taxon>
        <taxon>rosids</taxon>
        <taxon>fabids</taxon>
        <taxon>Fabales</taxon>
        <taxon>Fabaceae</taxon>
        <taxon>Papilionoideae</taxon>
        <taxon>50 kb inversion clade</taxon>
        <taxon>NPAAA clade</taxon>
        <taxon>indigoferoid/millettioid clade</taxon>
        <taxon>Phaseoleae</taxon>
        <taxon>Glycine</taxon>
        <taxon>Glycine subgen. Soja</taxon>
    </lineage>
</organism>
<dbReference type="EMBL" id="KN653244">
    <property type="protein sequence ID" value="KHN27616.1"/>
    <property type="molecule type" value="Genomic_DNA"/>
</dbReference>
<dbReference type="AlphaFoldDB" id="A0A0B2R0Y2"/>
<dbReference type="Proteomes" id="UP000053555">
    <property type="component" value="Unassembled WGS sequence"/>
</dbReference>
<sequence length="178" mass="19625">LHSFSALSEKVITHLRNSGIQLHASHAAEFARSDSDPILRKQRSVSENHSSAANKCPAPGFSRHSLDAAVERRRRSKWVEGYVGMMGSVLREGGWSESDISEMVSGSGSVSVLLDNEEVFDAERFSDSLKKSGWSSEEVKDVLGLYLRPEKKGRKPPKKVATQMVKRIGKLVESASRS</sequence>
<dbReference type="PANTHER" id="PTHR32011:SF2">
    <property type="entry name" value="OS08G0472400 PROTEIN"/>
    <property type="match status" value="1"/>
</dbReference>
<evidence type="ECO:0000313" key="1">
    <source>
        <dbReference type="EMBL" id="KHN27616.1"/>
    </source>
</evidence>
<accession>A0A0B2R0Y2</accession>
<gene>
    <name evidence="1" type="ORF">glysoja_046581</name>
</gene>
<reference evidence="1" key="1">
    <citation type="submission" date="2014-07" db="EMBL/GenBank/DDBJ databases">
        <title>Identification of a novel salt tolerance gene in wild soybean by whole-genome sequencing.</title>
        <authorList>
            <person name="Lam H.-M."/>
            <person name="Qi X."/>
            <person name="Li M.-W."/>
            <person name="Liu X."/>
            <person name="Xie M."/>
            <person name="Ni M."/>
            <person name="Xu X."/>
        </authorList>
    </citation>
    <scope>NUCLEOTIDE SEQUENCE [LARGE SCALE GENOMIC DNA]</scope>
    <source>
        <tissue evidence="1">Root</tissue>
    </source>
</reference>
<protein>
    <submittedName>
        <fullName evidence="1">Uncharacterized protein</fullName>
    </submittedName>
</protein>
<proteinExistence type="predicted"/>